<feature type="domain" description="TNFR-Cys" evidence="12">
    <location>
        <begin position="109"/>
        <end position="152"/>
    </location>
</feature>
<keyword evidence="6 8" id="KW-1015">Disulfide bond</keyword>
<dbReference type="AlphaFoldDB" id="A0A5A9NCZ2"/>
<evidence type="ECO:0000259" key="12">
    <source>
        <dbReference type="PROSITE" id="PS50050"/>
    </source>
</evidence>
<feature type="region of interest" description="Disordered" evidence="9">
    <location>
        <begin position="326"/>
        <end position="368"/>
    </location>
</feature>
<feature type="region of interest" description="Disordered" evidence="9">
    <location>
        <begin position="188"/>
        <end position="213"/>
    </location>
</feature>
<evidence type="ECO:0000313" key="13">
    <source>
        <dbReference type="EMBL" id="KAA0707500.1"/>
    </source>
</evidence>
<keyword evidence="7" id="KW-0325">Glycoprotein</keyword>
<feature type="transmembrane region" description="Helical" evidence="10">
    <location>
        <begin position="263"/>
        <end position="288"/>
    </location>
</feature>
<evidence type="ECO:0000256" key="11">
    <source>
        <dbReference type="SAM" id="SignalP"/>
    </source>
</evidence>
<evidence type="ECO:0000256" key="1">
    <source>
        <dbReference type="ARBA" id="ARBA00004613"/>
    </source>
</evidence>
<keyword evidence="2" id="KW-0964">Secreted</keyword>
<evidence type="ECO:0000256" key="8">
    <source>
        <dbReference type="PROSITE-ProRule" id="PRU00206"/>
    </source>
</evidence>
<keyword evidence="3" id="KW-0053">Apoptosis</keyword>
<dbReference type="GO" id="GO:0005576">
    <property type="term" value="C:extracellular region"/>
    <property type="evidence" value="ECO:0007669"/>
    <property type="project" value="UniProtKB-SubCell"/>
</dbReference>
<feature type="compositionally biased region" description="Basic and acidic residues" evidence="9">
    <location>
        <begin position="354"/>
        <end position="365"/>
    </location>
</feature>
<dbReference type="PROSITE" id="PS00652">
    <property type="entry name" value="TNFR_NGFR_1"/>
    <property type="match status" value="2"/>
</dbReference>
<dbReference type="PANTHER" id="PTHR23097:SF90">
    <property type="entry name" value="TUMOR NECROSIS FACTOR RECEPTOR SUPERFAMILY MEMBER 11B"/>
    <property type="match status" value="1"/>
</dbReference>
<evidence type="ECO:0000256" key="10">
    <source>
        <dbReference type="SAM" id="Phobius"/>
    </source>
</evidence>
<feature type="repeat" description="TNFR-Cys" evidence="8">
    <location>
        <begin position="66"/>
        <end position="108"/>
    </location>
</feature>
<dbReference type="InterPro" id="IPR001368">
    <property type="entry name" value="TNFR/NGFR_Cys_rich_reg"/>
</dbReference>
<comment type="caution">
    <text evidence="8">Lacks conserved residue(s) required for the propagation of feature annotation.</text>
</comment>
<organism evidence="13 14">
    <name type="scientific">Triplophysa tibetana</name>
    <dbReference type="NCBI Taxonomy" id="1572043"/>
    <lineage>
        <taxon>Eukaryota</taxon>
        <taxon>Metazoa</taxon>
        <taxon>Chordata</taxon>
        <taxon>Craniata</taxon>
        <taxon>Vertebrata</taxon>
        <taxon>Euteleostomi</taxon>
        <taxon>Actinopterygii</taxon>
        <taxon>Neopterygii</taxon>
        <taxon>Teleostei</taxon>
        <taxon>Ostariophysi</taxon>
        <taxon>Cypriniformes</taxon>
        <taxon>Nemacheilidae</taxon>
        <taxon>Triplophysa</taxon>
    </lineage>
</organism>
<gene>
    <name evidence="13" type="ORF">E1301_Tti016365</name>
</gene>
<feature type="chain" id="PRO_5022714543" description="TNFR-Cys domain-containing protein" evidence="11">
    <location>
        <begin position="20"/>
        <end position="442"/>
    </location>
</feature>
<feature type="repeat" description="TNFR-Cys" evidence="8">
    <location>
        <begin position="109"/>
        <end position="152"/>
    </location>
</feature>
<feature type="disulfide bond" evidence="8">
    <location>
        <begin position="43"/>
        <end position="56"/>
    </location>
</feature>
<dbReference type="GO" id="GO:0006915">
    <property type="term" value="P:apoptotic process"/>
    <property type="evidence" value="ECO:0007669"/>
    <property type="project" value="UniProtKB-KW"/>
</dbReference>
<evidence type="ECO:0000256" key="2">
    <source>
        <dbReference type="ARBA" id="ARBA00022525"/>
    </source>
</evidence>
<evidence type="ECO:0000256" key="5">
    <source>
        <dbReference type="ARBA" id="ARBA00022737"/>
    </source>
</evidence>
<feature type="domain" description="TNFR-Cys" evidence="12">
    <location>
        <begin position="29"/>
        <end position="64"/>
    </location>
</feature>
<dbReference type="EMBL" id="SOYY01000019">
    <property type="protein sequence ID" value="KAA0707500.1"/>
    <property type="molecule type" value="Genomic_DNA"/>
</dbReference>
<comment type="subcellular location">
    <subcellularLocation>
        <location evidence="1">Secreted</location>
    </subcellularLocation>
</comment>
<evidence type="ECO:0000313" key="14">
    <source>
        <dbReference type="Proteomes" id="UP000324632"/>
    </source>
</evidence>
<accession>A0A5A9NCZ2</accession>
<keyword evidence="5" id="KW-0677">Repeat</keyword>
<dbReference type="SUPFAM" id="SSF57586">
    <property type="entry name" value="TNF receptor-like"/>
    <property type="match status" value="2"/>
</dbReference>
<feature type="compositionally biased region" description="Low complexity" evidence="9">
    <location>
        <begin position="332"/>
        <end position="351"/>
    </location>
</feature>
<feature type="domain" description="TNFR-Cys" evidence="12">
    <location>
        <begin position="66"/>
        <end position="108"/>
    </location>
</feature>
<feature type="disulfide bond" evidence="8">
    <location>
        <begin position="67"/>
        <end position="82"/>
    </location>
</feature>
<reference evidence="13 14" key="1">
    <citation type="journal article" date="2019" name="Mol. Ecol. Resour.">
        <title>Chromosome-level genome assembly of Triplophysa tibetana, a fish adapted to the harsh high-altitude environment of the Tibetan Plateau.</title>
        <authorList>
            <person name="Yang X."/>
            <person name="Liu H."/>
            <person name="Ma Z."/>
            <person name="Zou Y."/>
            <person name="Zou M."/>
            <person name="Mao Y."/>
            <person name="Li X."/>
            <person name="Wang H."/>
            <person name="Chen T."/>
            <person name="Wang W."/>
            <person name="Yang R."/>
        </authorList>
    </citation>
    <scope>NUCLEOTIDE SEQUENCE [LARGE SCALE GENOMIC DNA]</scope>
    <source>
        <strain evidence="13">TTIB1903HZAU</strain>
        <tissue evidence="13">Muscle</tissue>
    </source>
</reference>
<dbReference type="Pfam" id="PF00020">
    <property type="entry name" value="TNFR_c6"/>
    <property type="match status" value="3"/>
</dbReference>
<comment type="caution">
    <text evidence="13">The sequence shown here is derived from an EMBL/GenBank/DDBJ whole genome shotgun (WGS) entry which is preliminary data.</text>
</comment>
<dbReference type="PROSITE" id="PS50050">
    <property type="entry name" value="TNFR_NGFR_2"/>
    <property type="match status" value="3"/>
</dbReference>
<keyword evidence="4 11" id="KW-0732">Signal</keyword>
<dbReference type="PANTHER" id="PTHR23097">
    <property type="entry name" value="TUMOR NECROSIS FACTOR RECEPTOR SUPERFAMILY MEMBER"/>
    <property type="match status" value="1"/>
</dbReference>
<evidence type="ECO:0000256" key="9">
    <source>
        <dbReference type="SAM" id="MobiDB-lite"/>
    </source>
</evidence>
<evidence type="ECO:0000256" key="4">
    <source>
        <dbReference type="ARBA" id="ARBA00022729"/>
    </source>
</evidence>
<dbReference type="Proteomes" id="UP000324632">
    <property type="component" value="Chromosome 19"/>
</dbReference>
<dbReference type="InterPro" id="IPR052459">
    <property type="entry name" value="TNFRSF_decoy_receptor"/>
</dbReference>
<dbReference type="SMART" id="SM00208">
    <property type="entry name" value="TNFR"/>
    <property type="match status" value="4"/>
</dbReference>
<name>A0A5A9NCZ2_9TELE</name>
<evidence type="ECO:0000256" key="6">
    <source>
        <dbReference type="ARBA" id="ARBA00023157"/>
    </source>
</evidence>
<evidence type="ECO:0000256" key="3">
    <source>
        <dbReference type="ARBA" id="ARBA00022703"/>
    </source>
</evidence>
<feature type="disulfide bond" evidence="8">
    <location>
        <begin position="134"/>
        <end position="152"/>
    </location>
</feature>
<dbReference type="Gene3D" id="2.10.50.10">
    <property type="entry name" value="Tumor Necrosis Factor Receptor, subunit A, domain 2"/>
    <property type="match status" value="4"/>
</dbReference>
<keyword evidence="10" id="KW-0472">Membrane</keyword>
<evidence type="ECO:0000256" key="7">
    <source>
        <dbReference type="ARBA" id="ARBA00023180"/>
    </source>
</evidence>
<proteinExistence type="predicted"/>
<keyword evidence="10" id="KW-1133">Transmembrane helix</keyword>
<feature type="signal peptide" evidence="11">
    <location>
        <begin position="1"/>
        <end position="19"/>
    </location>
</feature>
<keyword evidence="10" id="KW-0812">Transmembrane</keyword>
<feature type="disulfide bond" evidence="8">
    <location>
        <begin position="110"/>
        <end position="125"/>
    </location>
</feature>
<feature type="disulfide bond" evidence="8">
    <location>
        <begin position="46"/>
        <end position="64"/>
    </location>
</feature>
<protein>
    <recommendedName>
        <fullName evidence="12">TNFR-Cys domain-containing protein</fullName>
    </recommendedName>
</protein>
<keyword evidence="14" id="KW-1185">Reference proteome</keyword>
<feature type="repeat" description="TNFR-Cys" evidence="8">
    <location>
        <begin position="29"/>
        <end position="64"/>
    </location>
</feature>
<sequence length="442" mass="47614">MVLSLRLLFFAAACRVTVMKMSPPSSDGRCKDKFYNKDADMCCSRCQPGTRLKTPCTSVQDTVCVACPDGQYSQNINHYPNCHSCQKCSESKILMYAQNCSANANAVCICKPGSFCVRSVPTPACTECKMYKFCKPGEGVIKKGTATANYLCGPCLLGTFSSQSGTEPCKPHTQCDGGLVLRPGNSTADTQCGMKPSTTKSLHRPTTSEMLENQPPNQIRSVTHTAAYITTYLTTFAGVKSSTSEIPNVIDAKSTSDLYPVPFIYTGIVVGFLLVVLTVIVMVMVITCKLRNRRGLLKDAITDSKETVPGPPASVEPENQCLLPSNSFQKEPSVTSSDSLSQPDSSQSHSSGDWLERNSQEESLHEQSSISSPLVNLSFTATINCHLNPATASCSIPVSPSMLAPKADISVPLSQEEVSIFCHQEDGKEALQSVQESGLCVF</sequence>